<comment type="similarity">
    <text evidence="1">Belongs to the UPF0260 family.</text>
</comment>
<name>A0ABM7DAX3_9GAMM</name>
<dbReference type="PANTHER" id="PTHR37421:SF1">
    <property type="entry name" value="UPF0260 PROTEIN YCGN"/>
    <property type="match status" value="1"/>
</dbReference>
<dbReference type="PANTHER" id="PTHR37421">
    <property type="entry name" value="UPF0260 PROTEIN YCGN"/>
    <property type="match status" value="1"/>
</dbReference>
<gene>
    <name evidence="2" type="ORF">STH12_01616</name>
</gene>
<proteinExistence type="inferred from homology"/>
<dbReference type="NCBIfam" id="NF003500">
    <property type="entry name" value="PRK05170.1-4"/>
    <property type="match status" value="1"/>
</dbReference>
<dbReference type="InterPro" id="IPR005358">
    <property type="entry name" value="Puta_zinc/iron-chelating_dom"/>
</dbReference>
<keyword evidence="3" id="KW-1185">Reference proteome</keyword>
<dbReference type="InterPro" id="IPR008228">
    <property type="entry name" value="UCP006173"/>
</dbReference>
<reference evidence="3" key="1">
    <citation type="submission" date="2017-03" db="EMBL/GenBank/DDBJ databases">
        <title>Full genome sequence of a non-lethal Shewanella isolate that potentiates virulence of Vibio parahaemolyticus causing acute hepatopancreatic necrosis disease (AHPND) in shrimp.</title>
        <authorList>
            <person name="Prachumwat A."/>
            <person name="Sritunyalucksana K."/>
        </authorList>
    </citation>
    <scope>NUCLEOTIDE SEQUENCE [LARGE SCALE GENOMIC DNA]</scope>
    <source>
        <strain evidence="3">TH2012</strain>
    </source>
</reference>
<dbReference type="Proteomes" id="UP000278437">
    <property type="component" value="Chromosome"/>
</dbReference>
<evidence type="ECO:0000313" key="2">
    <source>
        <dbReference type="EMBL" id="AZQ10724.1"/>
    </source>
</evidence>
<dbReference type="EMBL" id="CP020373">
    <property type="protein sequence ID" value="AZQ10724.1"/>
    <property type="molecule type" value="Genomic_DNA"/>
</dbReference>
<evidence type="ECO:0000313" key="3">
    <source>
        <dbReference type="Proteomes" id="UP000278437"/>
    </source>
</evidence>
<dbReference type="HAMAP" id="MF_00676">
    <property type="entry name" value="UPF0260"/>
    <property type="match status" value="1"/>
</dbReference>
<sequence>MTEFWKQKRLDEMTTEEWESLCDGCGKCCLNKLIDDETDELYYTNAACKLLDRDACHCRHYTERFTFVPGCAAITVDNIASLSWLPDSCAYIRLYQGRDLPSWHPLLTGSKEAMHAAGMSVKGKVVCETKVRDMEDHIVLWPLKDID</sequence>
<dbReference type="NCBIfam" id="NF003507">
    <property type="entry name" value="PRK05170.2-5"/>
    <property type="match status" value="1"/>
</dbReference>
<accession>A0ABM7DAX3</accession>
<evidence type="ECO:0000256" key="1">
    <source>
        <dbReference type="HAMAP-Rule" id="MF_00676"/>
    </source>
</evidence>
<protein>
    <recommendedName>
        <fullName evidence="1">UPF0260 protein STH12_01616</fullName>
    </recommendedName>
</protein>
<dbReference type="NCBIfam" id="NF003501">
    <property type="entry name" value="PRK05170.1-5"/>
    <property type="match status" value="1"/>
</dbReference>
<organism evidence="2 3">
    <name type="scientific">Shewanella khirikhana</name>
    <dbReference type="NCBI Taxonomy" id="1965282"/>
    <lineage>
        <taxon>Bacteria</taxon>
        <taxon>Pseudomonadati</taxon>
        <taxon>Pseudomonadota</taxon>
        <taxon>Gammaproteobacteria</taxon>
        <taxon>Alteromonadales</taxon>
        <taxon>Shewanellaceae</taxon>
        <taxon>Shewanella</taxon>
    </lineage>
</organism>
<dbReference type="PIRSF" id="PIRSF006173">
    <property type="entry name" value="UCP006173"/>
    <property type="match status" value="1"/>
</dbReference>
<dbReference type="Pfam" id="PF03692">
    <property type="entry name" value="CxxCxxCC"/>
    <property type="match status" value="1"/>
</dbReference>